<gene>
    <name evidence="6" type="ORF">Apau_2243</name>
</gene>
<dbReference type="eggNOG" id="COG0226">
    <property type="taxonomic scope" value="Bacteria"/>
</dbReference>
<dbReference type="Gene3D" id="3.40.190.10">
    <property type="entry name" value="Periplasmic binding protein-like II"/>
    <property type="match status" value="2"/>
</dbReference>
<comment type="similarity">
    <text evidence="1 4">Belongs to the PstS family.</text>
</comment>
<dbReference type="CDD" id="cd13653">
    <property type="entry name" value="PBP2_phosphate_like_1"/>
    <property type="match status" value="1"/>
</dbReference>
<dbReference type="GO" id="GO:0006817">
    <property type="term" value="P:phosphate ion transport"/>
    <property type="evidence" value="ECO:0007669"/>
    <property type="project" value="UniProtKB-UniRule"/>
</dbReference>
<dbReference type="STRING" id="584708.Apau_2243"/>
<dbReference type="Pfam" id="PF12849">
    <property type="entry name" value="PBP_like_2"/>
    <property type="match status" value="1"/>
</dbReference>
<keyword evidence="7" id="KW-1185">Reference proteome</keyword>
<dbReference type="GO" id="GO:0042301">
    <property type="term" value="F:phosphate ion binding"/>
    <property type="evidence" value="ECO:0007669"/>
    <property type="project" value="UniProtKB-UniRule"/>
</dbReference>
<dbReference type="EMBL" id="CM001022">
    <property type="protein sequence ID" value="EFQ24652.1"/>
    <property type="molecule type" value="Genomic_DNA"/>
</dbReference>
<evidence type="ECO:0000256" key="3">
    <source>
        <dbReference type="ARBA" id="ARBA00022729"/>
    </source>
</evidence>
<dbReference type="AlphaFoldDB" id="E3CZM0"/>
<name>E3CZM0_9BACT</name>
<sequence length="272" mass="28580">MKRFGLAASTLALAAFLFSGTALAGELVMNGSTTVLPFAQSSAEAFMKANPGIKISVSGGGSGNGIKALIDGTAQIANASRQMKKEEVAQAKGKGINPVEHTVAVDCIVPIVHPSNPVSDLSTEQLKDIYTGKITNWKEVGGPDKPIAVVGRDTSSGTFEVWEEKILKKEPVTPRALIVASSGAVIQTVAKNPLALGYDSLGYVDTKSVKALKIAGVVGTPETARGGRFATSRKLYMYTNGTPQGDAKKYLDFLMSPEGQKYVAKEGFVTLK</sequence>
<protein>
    <recommendedName>
        <fullName evidence="4">Phosphate-binding protein</fullName>
    </recommendedName>
</protein>
<feature type="signal peptide" evidence="4">
    <location>
        <begin position="1"/>
        <end position="24"/>
    </location>
</feature>
<dbReference type="NCBIfam" id="TIGR02136">
    <property type="entry name" value="ptsS_2"/>
    <property type="match status" value="1"/>
</dbReference>
<dbReference type="InterPro" id="IPR011862">
    <property type="entry name" value="Phos-bd"/>
</dbReference>
<dbReference type="PANTHER" id="PTHR30570:SF1">
    <property type="entry name" value="PHOSPHATE-BINDING PROTEIN PSTS"/>
    <property type="match status" value="1"/>
</dbReference>
<dbReference type="InterPro" id="IPR050811">
    <property type="entry name" value="Phosphate_ABC_transporter"/>
</dbReference>
<evidence type="ECO:0000259" key="5">
    <source>
        <dbReference type="Pfam" id="PF12849"/>
    </source>
</evidence>
<dbReference type="HOGENOM" id="CLU_026228_5_1_0"/>
<evidence type="ECO:0000256" key="4">
    <source>
        <dbReference type="RuleBase" id="RU367119"/>
    </source>
</evidence>
<proteinExistence type="inferred from homology"/>
<keyword evidence="2 4" id="KW-0813">Transport</keyword>
<feature type="chain" id="PRO_5027133439" description="Phosphate-binding protein" evidence="4">
    <location>
        <begin position="25"/>
        <end position="272"/>
    </location>
</feature>
<feature type="domain" description="PBP" evidence="5">
    <location>
        <begin position="21"/>
        <end position="258"/>
    </location>
</feature>
<organism evidence="6 7">
    <name type="scientific">Aminomonas paucivorans DSM 12260</name>
    <dbReference type="NCBI Taxonomy" id="584708"/>
    <lineage>
        <taxon>Bacteria</taxon>
        <taxon>Thermotogati</taxon>
        <taxon>Synergistota</taxon>
        <taxon>Synergistia</taxon>
        <taxon>Synergistales</taxon>
        <taxon>Synergistaceae</taxon>
        <taxon>Aminomonas</taxon>
    </lineage>
</organism>
<evidence type="ECO:0000256" key="1">
    <source>
        <dbReference type="ARBA" id="ARBA00008725"/>
    </source>
</evidence>
<evidence type="ECO:0000256" key="2">
    <source>
        <dbReference type="ARBA" id="ARBA00022448"/>
    </source>
</evidence>
<accession>E3CZM0</accession>
<reference evidence="6 7" key="1">
    <citation type="journal article" date="2010" name="Stand. Genomic Sci.">
        <title>Non-contiguous finished genome sequence of Aminomonas paucivorans type strain (GLU-3).</title>
        <authorList>
            <person name="Pitluck S."/>
            <person name="Yasawong M."/>
            <person name="Held B."/>
            <person name="Lapidus A."/>
            <person name="Nolan M."/>
            <person name="Copeland A."/>
            <person name="Lucas S."/>
            <person name="Del Rio T.G."/>
            <person name="Tice H."/>
            <person name="Cheng J.F."/>
            <person name="Chertkov O."/>
            <person name="Goodwin L."/>
            <person name="Tapia R."/>
            <person name="Han C."/>
            <person name="Liolios K."/>
            <person name="Ivanova N."/>
            <person name="Mavromatis K."/>
            <person name="Ovchinnikova G."/>
            <person name="Pati A."/>
            <person name="Chen A."/>
            <person name="Palaniappan K."/>
            <person name="Land M."/>
            <person name="Hauser L."/>
            <person name="Chang Y.J."/>
            <person name="Jeffries C.D."/>
            <person name="Pukall R."/>
            <person name="Spring S."/>
            <person name="Rohde M."/>
            <person name="Sikorski J."/>
            <person name="Goker M."/>
            <person name="Woyke T."/>
            <person name="Bristow J."/>
            <person name="Eisen J.A."/>
            <person name="Markowitz V."/>
            <person name="Hugenholtz P."/>
            <person name="Kyrpides N.C."/>
            <person name="Klenk H.P."/>
        </authorList>
    </citation>
    <scope>NUCLEOTIDE SEQUENCE [LARGE SCALE GENOMIC DNA]</scope>
    <source>
        <strain evidence="6 7">DSM 12260</strain>
    </source>
</reference>
<evidence type="ECO:0000313" key="7">
    <source>
        <dbReference type="Proteomes" id="UP000005096"/>
    </source>
</evidence>
<comment type="function">
    <text evidence="4">Involved in the system for phosphate transport across the cytoplasmic membrane.</text>
</comment>
<dbReference type="InterPro" id="IPR024370">
    <property type="entry name" value="PBP_domain"/>
</dbReference>
<dbReference type="RefSeq" id="WP_006301896.1">
    <property type="nucleotide sequence ID" value="NZ_CM001022.1"/>
</dbReference>
<dbReference type="PaxDb" id="584708-Apau_2243"/>
<dbReference type="Proteomes" id="UP000005096">
    <property type="component" value="Chromosome"/>
</dbReference>
<keyword evidence="3 4" id="KW-0732">Signal</keyword>
<dbReference type="SUPFAM" id="SSF53850">
    <property type="entry name" value="Periplasmic binding protein-like II"/>
    <property type="match status" value="1"/>
</dbReference>
<dbReference type="PANTHER" id="PTHR30570">
    <property type="entry name" value="PERIPLASMIC PHOSPHATE BINDING COMPONENT OF PHOSPHATE ABC TRANSPORTER"/>
    <property type="match status" value="1"/>
</dbReference>
<dbReference type="OrthoDB" id="9790048at2"/>
<keyword evidence="4" id="KW-0592">Phosphate transport</keyword>
<evidence type="ECO:0000313" key="6">
    <source>
        <dbReference type="EMBL" id="EFQ24652.1"/>
    </source>
</evidence>